<dbReference type="InterPro" id="IPR027417">
    <property type="entry name" value="P-loop_NTPase"/>
</dbReference>
<evidence type="ECO:0000313" key="2">
    <source>
        <dbReference type="Proteomes" id="UP000288429"/>
    </source>
</evidence>
<dbReference type="PANTHER" id="PTHR46082:SF6">
    <property type="entry name" value="AAA+ ATPASE DOMAIN-CONTAINING PROTEIN-RELATED"/>
    <property type="match status" value="1"/>
</dbReference>
<accession>A0A428S7C9</accession>
<dbReference type="PANTHER" id="PTHR46082">
    <property type="entry name" value="ATP/GTP-BINDING PROTEIN-RELATED"/>
    <property type="match status" value="1"/>
</dbReference>
<organism evidence="1 2">
    <name type="scientific">Fusarium ambrosium</name>
    <dbReference type="NCBI Taxonomy" id="131363"/>
    <lineage>
        <taxon>Eukaryota</taxon>
        <taxon>Fungi</taxon>
        <taxon>Dikarya</taxon>
        <taxon>Ascomycota</taxon>
        <taxon>Pezizomycotina</taxon>
        <taxon>Sordariomycetes</taxon>
        <taxon>Hypocreomycetidae</taxon>
        <taxon>Hypocreales</taxon>
        <taxon>Nectriaceae</taxon>
        <taxon>Fusarium</taxon>
        <taxon>Fusarium solani species complex</taxon>
    </lineage>
</organism>
<dbReference type="Proteomes" id="UP000288429">
    <property type="component" value="Unassembled WGS sequence"/>
</dbReference>
<evidence type="ECO:0000313" key="1">
    <source>
        <dbReference type="EMBL" id="RSL85799.1"/>
    </source>
</evidence>
<sequence>MCSTSKNGTEHRAKSVQGNWMIPFERNEAFVGREGILHLLLDRIPPSTSNDACQRTVIEGLGGVGKTQIALEAAFRLRDTDSSCSVFWVPAVDATTFENSYHDIGRLLGVTRIDEDRTDVKTLVKAALSHEDAGRMKGSALLTTRTREVTGRFDVHPAGVIKMAKMSREEATEMLPARLTEGQMRDVASTDGPLDFLDNLPLAIRQASAYMLKTGMLAAAYLKHCRSSDARLVKLLSRDFEDRGRYDAIKNPVATTWLISFEHVSRDSPQAIKYLQFMCFLVQRDIPMSLLPSAEDELEADEAVGILEALEDRPQGTEMSGLAAVDDMVRCFESFA</sequence>
<dbReference type="AlphaFoldDB" id="A0A428S7C9"/>
<name>A0A428S7C9_9HYPO</name>
<comment type="caution">
    <text evidence="1">The sequence shown here is derived from an EMBL/GenBank/DDBJ whole genome shotgun (WGS) entry which is preliminary data.</text>
</comment>
<dbReference type="InterPro" id="IPR053137">
    <property type="entry name" value="NLR-like"/>
</dbReference>
<keyword evidence="2" id="KW-1185">Reference proteome</keyword>
<reference evidence="1 2" key="1">
    <citation type="submission" date="2017-06" db="EMBL/GenBank/DDBJ databases">
        <title>Cmopartive genomic analysis of Ambrosia Fusariam Clade fungi.</title>
        <authorList>
            <person name="Stajich J.E."/>
            <person name="Carrillo J."/>
            <person name="Kijimoto T."/>
            <person name="Eskalen A."/>
            <person name="O'Donnell K."/>
            <person name="Kasson M."/>
        </authorList>
    </citation>
    <scope>NUCLEOTIDE SEQUENCE [LARGE SCALE GENOMIC DNA]</scope>
    <source>
        <strain evidence="1 2">NRRL 20438</strain>
    </source>
</reference>
<gene>
    <name evidence="1" type="ORF">CDV31_016508</name>
</gene>
<dbReference type="EMBL" id="NIZV01000552">
    <property type="protein sequence ID" value="RSL85799.1"/>
    <property type="molecule type" value="Genomic_DNA"/>
</dbReference>
<evidence type="ECO:0008006" key="3">
    <source>
        <dbReference type="Google" id="ProtNLM"/>
    </source>
</evidence>
<dbReference type="SUPFAM" id="SSF52540">
    <property type="entry name" value="P-loop containing nucleoside triphosphate hydrolases"/>
    <property type="match status" value="1"/>
</dbReference>
<dbReference type="Gene3D" id="3.40.50.300">
    <property type="entry name" value="P-loop containing nucleotide triphosphate hydrolases"/>
    <property type="match status" value="1"/>
</dbReference>
<proteinExistence type="predicted"/>
<protein>
    <recommendedName>
        <fullName evidence="3">NB-ARC domain-containing protein</fullName>
    </recommendedName>
</protein>